<gene>
    <name evidence="6" type="ORF">DUNSADRAFT_17759</name>
</gene>
<dbReference type="InterPro" id="IPR023442">
    <property type="entry name" value="Ribosomal_eL24_CS"/>
</dbReference>
<dbReference type="Proteomes" id="UP000815325">
    <property type="component" value="Unassembled WGS sequence"/>
</dbReference>
<dbReference type="PANTHER" id="PTHR10792">
    <property type="entry name" value="60S RIBOSOMAL PROTEIN L24"/>
    <property type="match status" value="1"/>
</dbReference>
<feature type="region of interest" description="Disordered" evidence="4">
    <location>
        <begin position="63"/>
        <end position="151"/>
    </location>
</feature>
<dbReference type="PROSITE" id="PS01073">
    <property type="entry name" value="RIBOSOMAL_L24E"/>
    <property type="match status" value="1"/>
</dbReference>
<evidence type="ECO:0000313" key="7">
    <source>
        <dbReference type="Proteomes" id="UP000815325"/>
    </source>
</evidence>
<keyword evidence="3" id="KW-0687">Ribonucleoprotein</keyword>
<keyword evidence="2 6" id="KW-0689">Ribosomal protein</keyword>
<proteinExistence type="inferred from homology"/>
<dbReference type="SUPFAM" id="SSF57716">
    <property type="entry name" value="Glucocorticoid receptor-like (DNA-binding domain)"/>
    <property type="match status" value="1"/>
</dbReference>
<feature type="compositionally biased region" description="Low complexity" evidence="4">
    <location>
        <begin position="129"/>
        <end position="145"/>
    </location>
</feature>
<name>A0ABQ7G171_DUNSA</name>
<dbReference type="EMBL" id="MU070318">
    <property type="protein sequence ID" value="KAF5828348.1"/>
    <property type="molecule type" value="Genomic_DNA"/>
</dbReference>
<sequence length="151" mass="17344">MVLKTTLCRFSGLRIYPGRGVLFVRTDSQQYLFLSKKTRKMYINRKRPAKLAWTTLYRKQHKKDQVTEVTRRKKRSTNKSAPRSIAGVSMEVINKRRQEKPEVRQASRDAAMREVKERAKKLKAEKASKSAPSKGKAPAQQKAGKVGQGKR</sequence>
<dbReference type="PANTHER" id="PTHR10792:SF1">
    <property type="entry name" value="RIBOSOMAL PROTEIN L24"/>
    <property type="match status" value="1"/>
</dbReference>
<evidence type="ECO:0000313" key="6">
    <source>
        <dbReference type="EMBL" id="KAF5828348.1"/>
    </source>
</evidence>
<dbReference type="Pfam" id="PF01246">
    <property type="entry name" value="Ribosomal_L24e"/>
    <property type="match status" value="1"/>
</dbReference>
<accession>A0ABQ7G171</accession>
<dbReference type="Gene3D" id="6.10.250.1270">
    <property type="match status" value="1"/>
</dbReference>
<reference evidence="6" key="1">
    <citation type="submission" date="2017-08" db="EMBL/GenBank/DDBJ databases">
        <authorList>
            <person name="Polle J.E."/>
            <person name="Barry K."/>
            <person name="Cushman J."/>
            <person name="Schmutz J."/>
            <person name="Tran D."/>
            <person name="Hathwaick L.T."/>
            <person name="Yim W.C."/>
            <person name="Jenkins J."/>
            <person name="Mckie-Krisberg Z.M."/>
            <person name="Prochnik S."/>
            <person name="Lindquist E."/>
            <person name="Dockter R.B."/>
            <person name="Adam C."/>
            <person name="Molina H."/>
            <person name="Bunkerborg J."/>
            <person name="Jin E."/>
            <person name="Buchheim M."/>
            <person name="Magnuson J."/>
        </authorList>
    </citation>
    <scope>NUCLEOTIDE SEQUENCE</scope>
    <source>
        <strain evidence="6">CCAP 19/18</strain>
    </source>
</reference>
<feature type="domain" description="Large ribosomal subunit protein eL24-related N-terminal" evidence="5">
    <location>
        <begin position="4"/>
        <end position="67"/>
    </location>
</feature>
<dbReference type="GO" id="GO:0005840">
    <property type="term" value="C:ribosome"/>
    <property type="evidence" value="ECO:0007669"/>
    <property type="project" value="UniProtKB-KW"/>
</dbReference>
<evidence type="ECO:0000256" key="2">
    <source>
        <dbReference type="ARBA" id="ARBA00022980"/>
    </source>
</evidence>
<organism evidence="6 7">
    <name type="scientific">Dunaliella salina</name>
    <name type="common">Green alga</name>
    <name type="synonym">Protococcus salinus</name>
    <dbReference type="NCBI Taxonomy" id="3046"/>
    <lineage>
        <taxon>Eukaryota</taxon>
        <taxon>Viridiplantae</taxon>
        <taxon>Chlorophyta</taxon>
        <taxon>core chlorophytes</taxon>
        <taxon>Chlorophyceae</taxon>
        <taxon>CS clade</taxon>
        <taxon>Chlamydomonadales</taxon>
        <taxon>Dunaliellaceae</taxon>
        <taxon>Dunaliella</taxon>
    </lineage>
</organism>
<dbReference type="InterPro" id="IPR056366">
    <property type="entry name" value="Ribosomal_eL24"/>
</dbReference>
<evidence type="ECO:0000256" key="3">
    <source>
        <dbReference type="ARBA" id="ARBA00023274"/>
    </source>
</evidence>
<evidence type="ECO:0000256" key="4">
    <source>
        <dbReference type="SAM" id="MobiDB-lite"/>
    </source>
</evidence>
<feature type="compositionally biased region" description="Basic and acidic residues" evidence="4">
    <location>
        <begin position="93"/>
        <end position="128"/>
    </location>
</feature>
<protein>
    <submittedName>
        <fullName evidence="6">60S ribosomal protein</fullName>
    </submittedName>
</protein>
<keyword evidence="7" id="KW-1185">Reference proteome</keyword>
<evidence type="ECO:0000259" key="5">
    <source>
        <dbReference type="Pfam" id="PF01246"/>
    </source>
</evidence>
<comment type="similarity">
    <text evidence="1">Belongs to the eukaryotic ribosomal protein eL24 family.</text>
</comment>
<dbReference type="InterPro" id="IPR000988">
    <property type="entry name" value="Ribosomal_eL24-rel_N"/>
</dbReference>
<dbReference type="CDD" id="cd00472">
    <property type="entry name" value="Ribosomal_L24e_L24"/>
    <property type="match status" value="1"/>
</dbReference>
<evidence type="ECO:0000256" key="1">
    <source>
        <dbReference type="ARBA" id="ARBA00005647"/>
    </source>
</evidence>
<dbReference type="Gene3D" id="2.30.170.20">
    <property type="entry name" value="Ribosomal protein L24e"/>
    <property type="match status" value="1"/>
</dbReference>
<comment type="caution">
    <text evidence="6">The sequence shown here is derived from an EMBL/GenBank/DDBJ whole genome shotgun (WGS) entry which is preliminary data.</text>
</comment>
<dbReference type="InterPro" id="IPR038630">
    <property type="entry name" value="L24e/L24_sf"/>
</dbReference>